<keyword evidence="12" id="KW-1185">Reference proteome</keyword>
<dbReference type="InterPro" id="IPR035965">
    <property type="entry name" value="PAS-like_dom_sf"/>
</dbReference>
<dbReference type="InterPro" id="IPR003661">
    <property type="entry name" value="HisK_dim/P_dom"/>
</dbReference>
<name>A0A7C8HFS2_9FIRM</name>
<keyword evidence="5" id="KW-0808">Transferase</keyword>
<dbReference type="PANTHER" id="PTHR42878:SF15">
    <property type="entry name" value="BACTERIOPHYTOCHROME"/>
    <property type="match status" value="1"/>
</dbReference>
<dbReference type="AlphaFoldDB" id="A0A7C8HFS2"/>
<dbReference type="GO" id="GO:0016020">
    <property type="term" value="C:membrane"/>
    <property type="evidence" value="ECO:0007669"/>
    <property type="project" value="UniProtKB-SubCell"/>
</dbReference>
<evidence type="ECO:0000256" key="7">
    <source>
        <dbReference type="ARBA" id="ARBA00023012"/>
    </source>
</evidence>
<dbReference type="SMART" id="SM00388">
    <property type="entry name" value="HisKA"/>
    <property type="match status" value="1"/>
</dbReference>
<dbReference type="GO" id="GO:0030295">
    <property type="term" value="F:protein kinase activator activity"/>
    <property type="evidence" value="ECO:0007669"/>
    <property type="project" value="TreeGrafter"/>
</dbReference>
<dbReference type="Pfam" id="PF04392">
    <property type="entry name" value="ABC_sub_bind"/>
    <property type="match status" value="1"/>
</dbReference>
<dbReference type="InterPro" id="IPR003594">
    <property type="entry name" value="HATPase_dom"/>
</dbReference>
<dbReference type="Gene3D" id="3.30.450.20">
    <property type="entry name" value="PAS domain"/>
    <property type="match status" value="1"/>
</dbReference>
<dbReference type="Pfam" id="PF02518">
    <property type="entry name" value="HATPase_c"/>
    <property type="match status" value="1"/>
</dbReference>
<dbReference type="SUPFAM" id="SSF47384">
    <property type="entry name" value="Homodimeric domain of signal transducing histidine kinase"/>
    <property type="match status" value="1"/>
</dbReference>
<dbReference type="InterPro" id="IPR036890">
    <property type="entry name" value="HATPase_C_sf"/>
</dbReference>
<dbReference type="InterPro" id="IPR005467">
    <property type="entry name" value="His_kinase_dom"/>
</dbReference>
<reference evidence="11 12" key="1">
    <citation type="submission" date="2019-12" db="EMBL/GenBank/DDBJ databases">
        <title>Defluviitalea raffinosedens, isolated from a biogas fermenter, genome sequencing and characterization.</title>
        <authorList>
            <person name="Rettenmaier R."/>
            <person name="Schneider M."/>
            <person name="Neuhaus K."/>
            <person name="Liebl W."/>
            <person name="Zverlov V."/>
        </authorList>
    </citation>
    <scope>NUCLEOTIDE SEQUENCE [LARGE SCALE GENOMIC DNA]</scope>
    <source>
        <strain evidence="11 12">249c-K6</strain>
    </source>
</reference>
<sequence>MVKGDMNCSKILLCFFIILTTGLSKIQYSYAEKSPNNIIILNSYHKGLSWTDEQTEGIIHSLKDCHADLSISVEYMDWKRYPTQENMNHIYNQLKYKYSGQKIDLVLTTDDAALDFALKNRHAIFSDAPVVFCGVNEKDNIELLKKYKNVTGVLENPSPDKTIQVALEMNPAIKEIYLIYDHTKTGLSLGELAMEAIHRIKPEIKVMTYSDKPFSKILDDVAHAPKDSIVLITTYYSDMDHTVSGFEKTCKLISETSTVPVYHVYTFGLNNGAIGGSMFSGMLHGEAAGRIACRVLEGENIDAIPLSNDETTTYIFDYNQLQRFNIPKDKLPEGSKIINRPESFFETYRHIVINTVHLIVVLISLIVILLLHIKKIHKMKKELEIKHYELTELNEELAASDLKLKRQYLELVKTQENLMHSEYQYRLLFEKMLNGFFVFEPVFNEDHKLVDIRFLNANPSFKKQVKMKVNDVIGKTWTEAFGYPSLELSIYERILETGRSERFETYYGKENAYFLVNAFKISDQQIGVIFDNISDYKKAIKEIKKFNEELEERVAIRTAELSQAIDELESFTYTVSHDLKSPLRAIDSYSRIMYEDHGESLHSDVIDIIHNIRGICKDLINMINNLLEYSMASKKELNKEEIDIKEMFLSVFNELQLAYPERNVALTIETVLPKVYADKLLLRQVIYNILSNAFKFTKNTDKPRIIIGNTITSEEYIFYVKDNGIGFNMEYSKKLFGIFQRLHTSDEFEGTGIGLVTIKKIIQKHGGRTWIEGQVNVGATIYFTLPFSW</sequence>
<proteinExistence type="predicted"/>
<dbReference type="Gene3D" id="1.10.287.130">
    <property type="match status" value="1"/>
</dbReference>
<organism evidence="11 12">
    <name type="scientific">Defluviitalea raffinosedens</name>
    <dbReference type="NCBI Taxonomy" id="1450156"/>
    <lineage>
        <taxon>Bacteria</taxon>
        <taxon>Bacillati</taxon>
        <taxon>Bacillota</taxon>
        <taxon>Clostridia</taxon>
        <taxon>Lachnospirales</taxon>
        <taxon>Defluviitaleaceae</taxon>
        <taxon>Defluviitalea</taxon>
    </lineage>
</organism>
<dbReference type="GO" id="GO:0000156">
    <property type="term" value="F:phosphorelay response regulator activity"/>
    <property type="evidence" value="ECO:0007669"/>
    <property type="project" value="TreeGrafter"/>
</dbReference>
<evidence type="ECO:0000313" key="12">
    <source>
        <dbReference type="Proteomes" id="UP000483018"/>
    </source>
</evidence>
<keyword evidence="9" id="KW-1133">Transmembrane helix</keyword>
<evidence type="ECO:0000256" key="2">
    <source>
        <dbReference type="ARBA" id="ARBA00004370"/>
    </source>
</evidence>
<dbReference type="SUPFAM" id="SSF55785">
    <property type="entry name" value="PYP-like sensor domain (PAS domain)"/>
    <property type="match status" value="1"/>
</dbReference>
<dbReference type="FunFam" id="3.30.565.10:FF:000006">
    <property type="entry name" value="Sensor histidine kinase WalK"/>
    <property type="match status" value="1"/>
</dbReference>
<gene>
    <name evidence="11" type="ORF">GND95_03785</name>
</gene>
<evidence type="ECO:0000256" key="3">
    <source>
        <dbReference type="ARBA" id="ARBA00012438"/>
    </source>
</evidence>
<accession>A0A7C8HFS2</accession>
<protein>
    <recommendedName>
        <fullName evidence="3">histidine kinase</fullName>
        <ecNumber evidence="3">2.7.13.3</ecNumber>
    </recommendedName>
</protein>
<dbReference type="EMBL" id="WSLF01000002">
    <property type="protein sequence ID" value="KAE9636251.1"/>
    <property type="molecule type" value="Genomic_DNA"/>
</dbReference>
<dbReference type="GO" id="GO:0000155">
    <property type="term" value="F:phosphorelay sensor kinase activity"/>
    <property type="evidence" value="ECO:0007669"/>
    <property type="project" value="InterPro"/>
</dbReference>
<keyword evidence="9" id="KW-0472">Membrane</keyword>
<comment type="caution">
    <text evidence="11">The sequence shown here is derived from an EMBL/GenBank/DDBJ whole genome shotgun (WGS) entry which is preliminary data.</text>
</comment>
<feature type="coiled-coil region" evidence="8">
    <location>
        <begin position="533"/>
        <end position="567"/>
    </location>
</feature>
<evidence type="ECO:0000256" key="8">
    <source>
        <dbReference type="SAM" id="Coils"/>
    </source>
</evidence>
<comment type="subcellular location">
    <subcellularLocation>
        <location evidence="2">Membrane</location>
    </subcellularLocation>
</comment>
<dbReference type="RefSeq" id="WP_158739503.1">
    <property type="nucleotide sequence ID" value="NZ_WSLF01000002.1"/>
</dbReference>
<evidence type="ECO:0000259" key="10">
    <source>
        <dbReference type="PROSITE" id="PS50109"/>
    </source>
</evidence>
<dbReference type="GO" id="GO:0007234">
    <property type="term" value="P:osmosensory signaling via phosphorelay pathway"/>
    <property type="evidence" value="ECO:0007669"/>
    <property type="project" value="TreeGrafter"/>
</dbReference>
<keyword evidence="8" id="KW-0175">Coiled coil</keyword>
<keyword evidence="7" id="KW-0902">Two-component regulatory system</keyword>
<keyword evidence="6" id="KW-0418">Kinase</keyword>
<dbReference type="InterPro" id="IPR036097">
    <property type="entry name" value="HisK_dim/P_sf"/>
</dbReference>
<evidence type="ECO:0000256" key="1">
    <source>
        <dbReference type="ARBA" id="ARBA00000085"/>
    </source>
</evidence>
<evidence type="ECO:0000256" key="5">
    <source>
        <dbReference type="ARBA" id="ARBA00022679"/>
    </source>
</evidence>
<dbReference type="OrthoDB" id="9813394at2"/>
<dbReference type="Pfam" id="PF00512">
    <property type="entry name" value="HisKA"/>
    <property type="match status" value="1"/>
</dbReference>
<dbReference type="EC" id="2.7.13.3" evidence="3"/>
<dbReference type="PRINTS" id="PR00344">
    <property type="entry name" value="BCTRLSENSOR"/>
</dbReference>
<dbReference type="Gene3D" id="3.30.565.10">
    <property type="entry name" value="Histidine kinase-like ATPase, C-terminal domain"/>
    <property type="match status" value="1"/>
</dbReference>
<dbReference type="InterPro" id="IPR050351">
    <property type="entry name" value="BphY/WalK/GraS-like"/>
</dbReference>
<comment type="catalytic activity">
    <reaction evidence="1">
        <text>ATP + protein L-histidine = ADP + protein N-phospho-L-histidine.</text>
        <dbReference type="EC" id="2.7.13.3"/>
    </reaction>
</comment>
<dbReference type="PANTHER" id="PTHR42878">
    <property type="entry name" value="TWO-COMPONENT HISTIDINE KINASE"/>
    <property type="match status" value="1"/>
</dbReference>
<evidence type="ECO:0000256" key="9">
    <source>
        <dbReference type="SAM" id="Phobius"/>
    </source>
</evidence>
<dbReference type="Proteomes" id="UP000483018">
    <property type="component" value="Unassembled WGS sequence"/>
</dbReference>
<keyword evidence="9" id="KW-0812">Transmembrane</keyword>
<dbReference type="InterPro" id="IPR004358">
    <property type="entry name" value="Sig_transdc_His_kin-like_C"/>
</dbReference>
<dbReference type="SUPFAM" id="SSF55874">
    <property type="entry name" value="ATPase domain of HSP90 chaperone/DNA topoisomerase II/histidine kinase"/>
    <property type="match status" value="1"/>
</dbReference>
<dbReference type="PROSITE" id="PS50109">
    <property type="entry name" value="HIS_KIN"/>
    <property type="match status" value="1"/>
</dbReference>
<dbReference type="SMART" id="SM00387">
    <property type="entry name" value="HATPase_c"/>
    <property type="match status" value="1"/>
</dbReference>
<dbReference type="InterPro" id="IPR007487">
    <property type="entry name" value="ABC_transpt-TYRBP-like"/>
</dbReference>
<feature type="transmembrane region" description="Helical" evidence="9">
    <location>
        <begin position="351"/>
        <end position="371"/>
    </location>
</feature>
<dbReference type="Gene3D" id="3.40.50.2300">
    <property type="match status" value="2"/>
</dbReference>
<dbReference type="CDD" id="cd00082">
    <property type="entry name" value="HisKA"/>
    <property type="match status" value="1"/>
</dbReference>
<keyword evidence="4" id="KW-0597">Phosphoprotein</keyword>
<evidence type="ECO:0000313" key="11">
    <source>
        <dbReference type="EMBL" id="KAE9636251.1"/>
    </source>
</evidence>
<feature type="domain" description="Histidine kinase" evidence="10">
    <location>
        <begin position="574"/>
        <end position="789"/>
    </location>
</feature>
<evidence type="ECO:0000256" key="4">
    <source>
        <dbReference type="ARBA" id="ARBA00022553"/>
    </source>
</evidence>
<evidence type="ECO:0000256" key="6">
    <source>
        <dbReference type="ARBA" id="ARBA00022777"/>
    </source>
</evidence>